<proteinExistence type="predicted"/>
<dbReference type="AlphaFoldDB" id="A0A511YLN3"/>
<evidence type="ECO:0000313" key="2">
    <source>
        <dbReference type="Proteomes" id="UP000321863"/>
    </source>
</evidence>
<organism evidence="1 2">
    <name type="scientific">Chryseobacterium hagamense</name>
    <dbReference type="NCBI Taxonomy" id="395935"/>
    <lineage>
        <taxon>Bacteria</taxon>
        <taxon>Pseudomonadati</taxon>
        <taxon>Bacteroidota</taxon>
        <taxon>Flavobacteriia</taxon>
        <taxon>Flavobacteriales</taxon>
        <taxon>Weeksellaceae</taxon>
        <taxon>Chryseobacterium group</taxon>
        <taxon>Chryseobacterium</taxon>
    </lineage>
</organism>
<dbReference type="Proteomes" id="UP000321863">
    <property type="component" value="Unassembled WGS sequence"/>
</dbReference>
<comment type="caution">
    <text evidence="1">The sequence shown here is derived from an EMBL/GenBank/DDBJ whole genome shotgun (WGS) entry which is preliminary data.</text>
</comment>
<name>A0A511YLN3_9FLAO</name>
<accession>A0A511YLN3</accession>
<dbReference type="EMBL" id="BJYJ01000007">
    <property type="protein sequence ID" value="GEN76046.1"/>
    <property type="molecule type" value="Genomic_DNA"/>
</dbReference>
<evidence type="ECO:0000313" key="1">
    <source>
        <dbReference type="EMBL" id="GEN76046.1"/>
    </source>
</evidence>
<keyword evidence="2" id="KW-1185">Reference proteome</keyword>
<reference evidence="1 2" key="1">
    <citation type="submission" date="2019-07" db="EMBL/GenBank/DDBJ databases">
        <title>Whole genome shotgun sequence of Chryseobacterium hagamense NBRC 105253.</title>
        <authorList>
            <person name="Hosoyama A."/>
            <person name="Uohara A."/>
            <person name="Ohji S."/>
            <person name="Ichikawa N."/>
        </authorList>
    </citation>
    <scope>NUCLEOTIDE SEQUENCE [LARGE SCALE GENOMIC DNA]</scope>
    <source>
        <strain evidence="1 2">NBRC 105253</strain>
    </source>
</reference>
<sequence length="80" mass="9153">MEQKAFVLPGDTVSLESDIQDDRIYSLKADHYQLQCLLDYLYGTNQMITGEGMVNIRFTSGKGISKEEFLGLLKKNYEIK</sequence>
<protein>
    <submittedName>
        <fullName evidence="1">Uncharacterized protein</fullName>
    </submittedName>
</protein>
<gene>
    <name evidence="1" type="ORF">CHA01nite_17860</name>
</gene>
<dbReference type="OrthoDB" id="1443714at2"/>
<dbReference type="RefSeq" id="WP_146940979.1">
    <property type="nucleotide sequence ID" value="NZ_BJYJ01000007.1"/>
</dbReference>